<dbReference type="InterPro" id="IPR019096">
    <property type="entry name" value="YopX_protein"/>
</dbReference>
<evidence type="ECO:0000259" key="1">
    <source>
        <dbReference type="Pfam" id="PF09643"/>
    </source>
</evidence>
<organism evidence="2">
    <name type="scientific">marine sediment metagenome</name>
    <dbReference type="NCBI Taxonomy" id="412755"/>
    <lineage>
        <taxon>unclassified sequences</taxon>
        <taxon>metagenomes</taxon>
        <taxon>ecological metagenomes</taxon>
    </lineage>
</organism>
<gene>
    <name evidence="2" type="ORF">LCGC14_2191750</name>
</gene>
<dbReference type="SUPFAM" id="SSF159006">
    <property type="entry name" value="YopX-like"/>
    <property type="match status" value="1"/>
</dbReference>
<dbReference type="InterPro" id="IPR023385">
    <property type="entry name" value="YopX-like_C"/>
</dbReference>
<dbReference type="AlphaFoldDB" id="A0A0F9GF85"/>
<sequence>MRPYRAIPIDGKDFVYGWYIELGNHHLIADETTDWDNAGDPGVIEIEGLIEVNPKSIGQATGLKAGKKEIYGGDIVKLSYGIPPTYDTLIIEYADNETIADISVSGWWMRNTRKNGCSSSLCKTYEHDIEIIGTIHTHPELIKK</sequence>
<name>A0A0F9GF85_9ZZZZ</name>
<evidence type="ECO:0000313" key="2">
    <source>
        <dbReference type="EMBL" id="KKL61792.1"/>
    </source>
</evidence>
<dbReference type="Gene3D" id="2.30.30.290">
    <property type="entry name" value="YopX-like domains"/>
    <property type="match status" value="1"/>
</dbReference>
<accession>A0A0F9GF85</accession>
<feature type="domain" description="YopX protein" evidence="1">
    <location>
        <begin position="52"/>
        <end position="143"/>
    </location>
</feature>
<proteinExistence type="predicted"/>
<reference evidence="2" key="1">
    <citation type="journal article" date="2015" name="Nature">
        <title>Complex archaea that bridge the gap between prokaryotes and eukaryotes.</title>
        <authorList>
            <person name="Spang A."/>
            <person name="Saw J.H."/>
            <person name="Jorgensen S.L."/>
            <person name="Zaremba-Niedzwiedzka K."/>
            <person name="Martijn J."/>
            <person name="Lind A.E."/>
            <person name="van Eijk R."/>
            <person name="Schleper C."/>
            <person name="Guy L."/>
            <person name="Ettema T.J."/>
        </authorList>
    </citation>
    <scope>NUCLEOTIDE SEQUENCE</scope>
</reference>
<comment type="caution">
    <text evidence="2">The sequence shown here is derived from an EMBL/GenBank/DDBJ whole genome shotgun (WGS) entry which is preliminary data.</text>
</comment>
<dbReference type="EMBL" id="LAZR01028706">
    <property type="protein sequence ID" value="KKL61792.1"/>
    <property type="molecule type" value="Genomic_DNA"/>
</dbReference>
<protein>
    <recommendedName>
        <fullName evidence="1">YopX protein domain-containing protein</fullName>
    </recommendedName>
</protein>
<dbReference type="Pfam" id="PF09643">
    <property type="entry name" value="YopX"/>
    <property type="match status" value="1"/>
</dbReference>